<dbReference type="EMBL" id="WTPW01000302">
    <property type="protein sequence ID" value="KAF0525249.1"/>
    <property type="molecule type" value="Genomic_DNA"/>
</dbReference>
<gene>
    <name evidence="1" type="ORF">F8M41_014686</name>
</gene>
<dbReference type="OrthoDB" id="2431110at2759"/>
<reference evidence="1 2" key="1">
    <citation type="journal article" date="2019" name="Environ. Microbiol.">
        <title>At the nexus of three kingdoms: the genome of the mycorrhizal fungus Gigaspora margarita provides insights into plant, endobacterial and fungal interactions.</title>
        <authorList>
            <person name="Venice F."/>
            <person name="Ghignone S."/>
            <person name="Salvioli di Fossalunga A."/>
            <person name="Amselem J."/>
            <person name="Novero M."/>
            <person name="Xianan X."/>
            <person name="Sedzielewska Toro K."/>
            <person name="Morin E."/>
            <person name="Lipzen A."/>
            <person name="Grigoriev I.V."/>
            <person name="Henrissat B."/>
            <person name="Martin F.M."/>
            <person name="Bonfante P."/>
        </authorList>
    </citation>
    <scope>NUCLEOTIDE SEQUENCE [LARGE SCALE GENOMIC DNA]</scope>
    <source>
        <strain evidence="1 2">BEG34</strain>
    </source>
</reference>
<organism evidence="1 2">
    <name type="scientific">Gigaspora margarita</name>
    <dbReference type="NCBI Taxonomy" id="4874"/>
    <lineage>
        <taxon>Eukaryota</taxon>
        <taxon>Fungi</taxon>
        <taxon>Fungi incertae sedis</taxon>
        <taxon>Mucoromycota</taxon>
        <taxon>Glomeromycotina</taxon>
        <taxon>Glomeromycetes</taxon>
        <taxon>Diversisporales</taxon>
        <taxon>Gigasporaceae</taxon>
        <taxon>Gigaspora</taxon>
    </lineage>
</organism>
<dbReference type="Proteomes" id="UP000439903">
    <property type="component" value="Unassembled WGS sequence"/>
</dbReference>
<name>A0A8H4ARC1_GIGMA</name>
<dbReference type="AlphaFoldDB" id="A0A8H4ARC1"/>
<dbReference type="PANTHER" id="PTHR46579">
    <property type="entry name" value="F5/8 TYPE C DOMAIN-CONTAINING PROTEIN-RELATED"/>
    <property type="match status" value="1"/>
</dbReference>
<dbReference type="PANTHER" id="PTHR46579:SF2">
    <property type="entry name" value="C2H2-TYPE DOMAIN-CONTAINING PROTEIN"/>
    <property type="match status" value="1"/>
</dbReference>
<keyword evidence="2" id="KW-1185">Reference proteome</keyword>
<accession>A0A8H4ARC1</accession>
<evidence type="ECO:0000313" key="1">
    <source>
        <dbReference type="EMBL" id="KAF0525249.1"/>
    </source>
</evidence>
<comment type="caution">
    <text evidence="1">The sequence shown here is derived from an EMBL/GenBank/DDBJ whole genome shotgun (WGS) entry which is preliminary data.</text>
</comment>
<protein>
    <submittedName>
        <fullName evidence="1">Uncharacterized protein</fullName>
    </submittedName>
</protein>
<sequence>MALRDILPIQNQKIWLYFVNAVSIISQRIITTKEINHGHSLFIKFLKEFQTLYGSNIITPNMHYHLHLKNDMLNYGSWYSYWYYAYKRLNRQIASFYTSGRTVELDMLNYINQQIEIYKLLDQIKPTLTLTAQASLDYLQNEQLTKETLAIYNYTIPKIIEFQYSITNINFLLLDLKIILED</sequence>
<proteinExistence type="predicted"/>
<evidence type="ECO:0000313" key="2">
    <source>
        <dbReference type="Proteomes" id="UP000439903"/>
    </source>
</evidence>